<dbReference type="Proteomes" id="UP000184221">
    <property type="component" value="Unassembled WGS sequence"/>
</dbReference>
<protein>
    <submittedName>
        <fullName evidence="3">Type VI secretion system protein ImpF</fullName>
    </submittedName>
</protein>
<feature type="region of interest" description="Disordered" evidence="1">
    <location>
        <begin position="13"/>
        <end position="32"/>
    </location>
</feature>
<reference evidence="3 4" key="1">
    <citation type="submission" date="2016-11" db="EMBL/GenBank/DDBJ databases">
        <authorList>
            <person name="Jaros S."/>
            <person name="Januszkiewicz K."/>
            <person name="Wedrychowicz H."/>
        </authorList>
    </citation>
    <scope>NUCLEOTIDE SEQUENCE [LARGE SCALE GENOMIC DNA]</scope>
    <source>
        <strain evidence="3 4">DSM 29431</strain>
    </source>
</reference>
<dbReference type="PANTHER" id="PTHR38595">
    <property type="entry name" value="CYTOPLASMIC PROTEIN-RELATED"/>
    <property type="match status" value="1"/>
</dbReference>
<dbReference type="NCBIfam" id="TIGR03357">
    <property type="entry name" value="VI_zyme"/>
    <property type="match status" value="1"/>
</dbReference>
<evidence type="ECO:0000256" key="1">
    <source>
        <dbReference type="SAM" id="MobiDB-lite"/>
    </source>
</evidence>
<organism evidence="3 4">
    <name type="scientific">Marivita hallyeonensis</name>
    <dbReference type="NCBI Taxonomy" id="996342"/>
    <lineage>
        <taxon>Bacteria</taxon>
        <taxon>Pseudomonadati</taxon>
        <taxon>Pseudomonadota</taxon>
        <taxon>Alphaproteobacteria</taxon>
        <taxon>Rhodobacterales</taxon>
        <taxon>Roseobacteraceae</taxon>
        <taxon>Marivita</taxon>
    </lineage>
</organism>
<evidence type="ECO:0000313" key="3">
    <source>
        <dbReference type="EMBL" id="SHH01210.1"/>
    </source>
</evidence>
<feature type="domain" description="IraD/Gp25-like" evidence="2">
    <location>
        <begin position="40"/>
        <end position="142"/>
    </location>
</feature>
<dbReference type="STRING" id="996342.SAMN05443551_1301"/>
<dbReference type="InterPro" id="IPR017737">
    <property type="entry name" value="TssE1-like"/>
</dbReference>
<dbReference type="InterPro" id="IPR053176">
    <property type="entry name" value="T6SS_TssE1-like"/>
</dbReference>
<dbReference type="EMBL" id="FQXC01000001">
    <property type="protein sequence ID" value="SHH01210.1"/>
    <property type="molecule type" value="Genomic_DNA"/>
</dbReference>
<gene>
    <name evidence="3" type="ORF">SAMN05443551_1301</name>
</gene>
<evidence type="ECO:0000259" key="2">
    <source>
        <dbReference type="Pfam" id="PF04965"/>
    </source>
</evidence>
<dbReference type="PANTHER" id="PTHR38595:SF1">
    <property type="entry name" value="TYPE VI SECRETION SYSTEM COMPONENT TSSE1"/>
    <property type="match status" value="1"/>
</dbReference>
<dbReference type="SUPFAM" id="SSF160719">
    <property type="entry name" value="gpW/gp25-like"/>
    <property type="match status" value="1"/>
</dbReference>
<accession>A0A1M5PHJ4</accession>
<name>A0A1M5PHJ4_9RHOB</name>
<dbReference type="InterPro" id="IPR007048">
    <property type="entry name" value="IraD/Gp25-like"/>
</dbReference>
<dbReference type="AlphaFoldDB" id="A0A1M5PHJ4"/>
<keyword evidence="4" id="KW-1185">Reference proteome</keyword>
<feature type="compositionally biased region" description="Basic and acidic residues" evidence="1">
    <location>
        <begin position="18"/>
        <end position="32"/>
    </location>
</feature>
<dbReference type="Pfam" id="PF04965">
    <property type="entry name" value="GPW_gp25"/>
    <property type="match status" value="1"/>
</dbReference>
<proteinExistence type="predicted"/>
<sequence>MMADRTLTERLQPSIIDRLTDHEPSKKSETQAERMIDIRRLREIIQRDLSWLLNTGNLDSEIDSEEYPHVMTSVLNYGVPDPTGDFANVERATAVRDAIQKAIELFEPRIIDGTLKVITRTDDAKREAIVEFDILADMWAEPLPTELYLRSQFDVTTGQISLERGS</sequence>
<evidence type="ECO:0000313" key="4">
    <source>
        <dbReference type="Proteomes" id="UP000184221"/>
    </source>
</evidence>